<sequence>MELRSLRHAALAVSGALFFTCQDGALAEPSAPTTSAPVSSEAASALGGMTLSAAQMRIAALRAVQTGHYALAAELGGLLLRADPSDPYGHFVIAQAELRRGNAAEARKAARQTLRYAKTDVQRHEAARVMAAAYALDESYFLSQLWMRRAMMDVPSEALGRRAGREYKALRNLSRLSLSLELSAAPSSNVNGGASEEISTVDGLPLVGILSPSAQALSGLSARGALSLGYAVQRGPKSETTLRGYGTLRRVRLSEEARDKAPSVENSDFGASSLEVGLQHRRQLGEKGPVASGSATLGRAWQGGEHSYDYRRAAVSLVQPLGAVTALTGGLSWQHQQDATSAYNDVDTFGYQLGVIRDLGTPGTVSAMLIGGAAESENGQITRDTRGLRLGYEPGAPVGPVRLSFGLSAFEHRYPDYRVLFPVPGGREDEVWRAEMQVAFEKLDYAGFVPVLDLSAERSESNVSRFETETFALSLGFKSRF</sequence>
<evidence type="ECO:0000313" key="1">
    <source>
        <dbReference type="EMBL" id="MCT4372132.1"/>
    </source>
</evidence>
<dbReference type="Proteomes" id="UP000217448">
    <property type="component" value="Unassembled WGS sequence"/>
</dbReference>
<protein>
    <recommendedName>
        <fullName evidence="4">DUF560 domain-containing protein</fullName>
    </recommendedName>
</protein>
<dbReference type="SUPFAM" id="SSF48452">
    <property type="entry name" value="TPR-like"/>
    <property type="match status" value="1"/>
</dbReference>
<proteinExistence type="predicted"/>
<dbReference type="EMBL" id="NTHN02000038">
    <property type="protein sequence ID" value="MCT4372132.1"/>
    <property type="molecule type" value="Genomic_DNA"/>
</dbReference>
<dbReference type="OrthoDB" id="7684399at2"/>
<evidence type="ECO:0000313" key="2">
    <source>
        <dbReference type="EMBL" id="PBD18052.1"/>
    </source>
</evidence>
<gene>
    <name evidence="1" type="ORF">CLG85_018165</name>
    <name evidence="2" type="ORF">CLG85_16850</name>
</gene>
<accession>A0A2A3JSF1</accession>
<dbReference type="RefSeq" id="WP_141244627.1">
    <property type="nucleotide sequence ID" value="NZ_NTHN02000038.1"/>
</dbReference>
<evidence type="ECO:0000313" key="3">
    <source>
        <dbReference type="Proteomes" id="UP000217448"/>
    </source>
</evidence>
<organism evidence="2">
    <name type="scientific">Alloyangia mangrovi</name>
    <dbReference type="NCBI Taxonomy" id="1779329"/>
    <lineage>
        <taxon>Bacteria</taxon>
        <taxon>Pseudomonadati</taxon>
        <taxon>Pseudomonadota</taxon>
        <taxon>Alphaproteobacteria</taxon>
        <taxon>Rhodobacterales</taxon>
        <taxon>Roseobacteraceae</taxon>
        <taxon>Alloyangia</taxon>
    </lineage>
</organism>
<comment type="caution">
    <text evidence="2">The sequence shown here is derived from an EMBL/GenBank/DDBJ whole genome shotgun (WGS) entry which is preliminary data.</text>
</comment>
<keyword evidence="3" id="KW-1185">Reference proteome</keyword>
<dbReference type="InterPro" id="IPR011990">
    <property type="entry name" value="TPR-like_helical_dom_sf"/>
</dbReference>
<reference evidence="1" key="3">
    <citation type="submission" date="2024-05" db="EMBL/GenBank/DDBJ databases">
        <title>Yangia mangrovi SAOS 153D genome.</title>
        <authorList>
            <person name="Verma A."/>
            <person name="Pal Y."/>
            <person name="Sundharam S."/>
            <person name="Bisht B."/>
            <person name="Srinivasan K."/>
        </authorList>
    </citation>
    <scope>NUCLEOTIDE SEQUENCE</scope>
    <source>
        <strain evidence="1">SAOS 153D</strain>
    </source>
</reference>
<dbReference type="EMBL" id="NTHN01000285">
    <property type="protein sequence ID" value="PBD18052.1"/>
    <property type="molecule type" value="Genomic_DNA"/>
</dbReference>
<reference evidence="2" key="1">
    <citation type="submission" date="2017-09" db="EMBL/GenBank/DDBJ databases">
        <title>Yangia sp. SAOS 153D whole genome sequencing.</title>
        <authorList>
            <person name="Verma A."/>
            <person name="Krishnamurthi S."/>
        </authorList>
    </citation>
    <scope>NUCLEOTIDE SEQUENCE [LARGE SCALE GENOMIC DNA]</scope>
    <source>
        <strain evidence="2">SAOS 153D</strain>
    </source>
</reference>
<dbReference type="AlphaFoldDB" id="A0A2A3JSF1"/>
<name>A0A2A3JSF1_9RHOB</name>
<evidence type="ECO:0008006" key="4">
    <source>
        <dbReference type="Google" id="ProtNLM"/>
    </source>
</evidence>
<reference evidence="3" key="2">
    <citation type="submission" date="2023-07" db="EMBL/GenBank/DDBJ databases">
        <title>Yangia mangrovi SAOS 153D genome.</title>
        <authorList>
            <person name="Verma A."/>
            <person name="Pal Y."/>
            <person name="Sundharam S."/>
            <person name="Bisht B."/>
            <person name="Srinivasan K."/>
        </authorList>
    </citation>
    <scope>NUCLEOTIDE SEQUENCE [LARGE SCALE GENOMIC DNA]</scope>
    <source>
        <strain evidence="3">SAOS 153D</strain>
    </source>
</reference>